<comment type="caution">
    <text evidence="1">The sequence shown here is derived from an EMBL/GenBank/DDBJ whole genome shotgun (WGS) entry which is preliminary data.</text>
</comment>
<reference evidence="1 2" key="2">
    <citation type="submission" date="2016-08" db="EMBL/GenBank/DDBJ databases">
        <title>Orenia metallireducens sp. nov. strain Z6, a Novel Metal-reducing Firmicute from the Deep Subsurface.</title>
        <authorList>
            <person name="Maxim B.I."/>
            <person name="Kenneth K."/>
            <person name="Flynn T.M."/>
            <person name="Oloughlin E.J."/>
            <person name="Locke R.A."/>
            <person name="Weber J.R."/>
            <person name="Egan S.M."/>
            <person name="Mackie R.I."/>
            <person name="Cann I.K."/>
        </authorList>
    </citation>
    <scope>NUCLEOTIDE SEQUENCE [LARGE SCALE GENOMIC DNA]</scope>
    <source>
        <strain evidence="1 2">Z6</strain>
    </source>
</reference>
<reference evidence="2" key="1">
    <citation type="submission" date="2016-07" db="EMBL/GenBank/DDBJ databases">
        <authorList>
            <person name="Florea S."/>
            <person name="Webb J.S."/>
            <person name="Jaromczyk J."/>
            <person name="Schardl C.L."/>
        </authorList>
    </citation>
    <scope>NUCLEOTIDE SEQUENCE [LARGE SCALE GENOMIC DNA]</scope>
    <source>
        <strain evidence="2">Z6</strain>
    </source>
</reference>
<accession>A0A1C0A6J8</accession>
<gene>
    <name evidence="1" type="ORF">U472_15710</name>
</gene>
<name>A0A1C0A6J8_9FIRM</name>
<evidence type="ECO:0000313" key="1">
    <source>
        <dbReference type="EMBL" id="OCL25765.1"/>
    </source>
</evidence>
<dbReference type="RefSeq" id="WP_068719675.1">
    <property type="nucleotide sequence ID" value="NZ_LWDV01000010.1"/>
</dbReference>
<dbReference type="OrthoDB" id="2112425at2"/>
<organism evidence="1 2">
    <name type="scientific">Orenia metallireducens</name>
    <dbReference type="NCBI Taxonomy" id="1413210"/>
    <lineage>
        <taxon>Bacteria</taxon>
        <taxon>Bacillati</taxon>
        <taxon>Bacillota</taxon>
        <taxon>Clostridia</taxon>
        <taxon>Halanaerobiales</taxon>
        <taxon>Halobacteroidaceae</taxon>
        <taxon>Orenia</taxon>
    </lineage>
</organism>
<evidence type="ECO:0000313" key="2">
    <source>
        <dbReference type="Proteomes" id="UP000093514"/>
    </source>
</evidence>
<keyword evidence="2" id="KW-1185">Reference proteome</keyword>
<protein>
    <submittedName>
        <fullName evidence="1">Uncharacterized protein</fullName>
    </submittedName>
</protein>
<dbReference type="Proteomes" id="UP000093514">
    <property type="component" value="Unassembled WGS sequence"/>
</dbReference>
<dbReference type="EMBL" id="LWDV01000010">
    <property type="protein sequence ID" value="OCL25765.1"/>
    <property type="molecule type" value="Genomic_DNA"/>
</dbReference>
<proteinExistence type="predicted"/>
<sequence>MEVLKKTNLPKKYELRMRRDINIGIGHLFTTSDEQVPGYLSVKVDNYNIDYKQVEFFGVDKKGKEISGKGVVPSHIGSSEAGEVILLFNISKLTQTKQFTEETVEGVITLSGQEIGRDQIETNPSIYIG</sequence>
<dbReference type="AlphaFoldDB" id="A0A1C0A6J8"/>